<evidence type="ECO:0000256" key="2">
    <source>
        <dbReference type="SAM" id="MobiDB-lite"/>
    </source>
</evidence>
<evidence type="ECO:0008006" key="5">
    <source>
        <dbReference type="Google" id="ProtNLM"/>
    </source>
</evidence>
<dbReference type="Proteomes" id="UP000267251">
    <property type="component" value="Unassembled WGS sequence"/>
</dbReference>
<sequence>MQRVNDEEGREGGAAPDRCASCHQVSTVPCCTAGPYACPVRLAQGEIEIHRRSCPLAHLTHLRREMGDRVDQQDMENARLASRVSELEEALEAMRERQGQHQQILERDLDPVEGQHARERRLQEEMSLVLERLGVLELRMGRREAVGTGGSDVTGLQEELARVRDTCRRLGTQVNLLMARPKGGEATHSSHRAQDAHRQDTKL</sequence>
<reference evidence="4" key="1">
    <citation type="journal article" date="2018" name="Nat. Microbiol.">
        <title>Leveraging single-cell genomics to expand the fungal tree of life.</title>
        <authorList>
            <person name="Ahrendt S.R."/>
            <person name="Quandt C.A."/>
            <person name="Ciobanu D."/>
            <person name="Clum A."/>
            <person name="Salamov A."/>
            <person name="Andreopoulos B."/>
            <person name="Cheng J.F."/>
            <person name="Woyke T."/>
            <person name="Pelin A."/>
            <person name="Henrissat B."/>
            <person name="Reynolds N.K."/>
            <person name="Benny G.L."/>
            <person name="Smith M.E."/>
            <person name="James T.Y."/>
            <person name="Grigoriev I.V."/>
        </authorList>
    </citation>
    <scope>NUCLEOTIDE SEQUENCE [LARGE SCALE GENOMIC DNA]</scope>
</reference>
<feature type="compositionally biased region" description="Basic and acidic residues" evidence="2">
    <location>
        <begin position="192"/>
        <end position="203"/>
    </location>
</feature>
<gene>
    <name evidence="3" type="ORF">BJ684DRAFT_19523</name>
</gene>
<evidence type="ECO:0000256" key="1">
    <source>
        <dbReference type="SAM" id="Coils"/>
    </source>
</evidence>
<accession>A0A4P9Y7W2</accession>
<dbReference type="EMBL" id="KZ987897">
    <property type="protein sequence ID" value="RKP14040.1"/>
    <property type="molecule type" value="Genomic_DNA"/>
</dbReference>
<proteinExistence type="predicted"/>
<evidence type="ECO:0000313" key="3">
    <source>
        <dbReference type="EMBL" id="RKP14040.1"/>
    </source>
</evidence>
<organism evidence="3 4">
    <name type="scientific">Piptocephalis cylindrospora</name>
    <dbReference type="NCBI Taxonomy" id="1907219"/>
    <lineage>
        <taxon>Eukaryota</taxon>
        <taxon>Fungi</taxon>
        <taxon>Fungi incertae sedis</taxon>
        <taxon>Zoopagomycota</taxon>
        <taxon>Zoopagomycotina</taxon>
        <taxon>Zoopagomycetes</taxon>
        <taxon>Zoopagales</taxon>
        <taxon>Piptocephalidaceae</taxon>
        <taxon>Piptocephalis</taxon>
    </lineage>
</organism>
<keyword evidence="1" id="KW-0175">Coiled coil</keyword>
<keyword evidence="4" id="KW-1185">Reference proteome</keyword>
<evidence type="ECO:0000313" key="4">
    <source>
        <dbReference type="Proteomes" id="UP000267251"/>
    </source>
</evidence>
<feature type="region of interest" description="Disordered" evidence="2">
    <location>
        <begin position="180"/>
        <end position="203"/>
    </location>
</feature>
<name>A0A4P9Y7W2_9FUNG</name>
<dbReference type="AlphaFoldDB" id="A0A4P9Y7W2"/>
<protein>
    <recommendedName>
        <fullName evidence="5">TRAF-type domain-containing protein</fullName>
    </recommendedName>
</protein>
<feature type="coiled-coil region" evidence="1">
    <location>
        <begin position="70"/>
        <end position="104"/>
    </location>
</feature>